<dbReference type="PROSITE" id="PS00061">
    <property type="entry name" value="ADH_SHORT"/>
    <property type="match status" value="1"/>
</dbReference>
<evidence type="ECO:0000256" key="4">
    <source>
        <dbReference type="ARBA" id="ARBA00071098"/>
    </source>
</evidence>
<dbReference type="PRINTS" id="PR00080">
    <property type="entry name" value="SDRFAMILY"/>
</dbReference>
<dbReference type="Proteomes" id="UP000554482">
    <property type="component" value="Unassembled WGS sequence"/>
</dbReference>
<dbReference type="PRINTS" id="PR00081">
    <property type="entry name" value="GDHRDH"/>
</dbReference>
<dbReference type="FunFam" id="3.40.50.720:FF:000084">
    <property type="entry name" value="Short-chain dehydrogenase reductase"/>
    <property type="match status" value="1"/>
</dbReference>
<dbReference type="EMBL" id="JABWDY010038380">
    <property type="protein sequence ID" value="KAF5179757.1"/>
    <property type="molecule type" value="Genomic_DNA"/>
</dbReference>
<keyword evidence="8" id="KW-1185">Reference proteome</keyword>
<comment type="caution">
    <text evidence="7">The sequence shown here is derived from an EMBL/GenBank/DDBJ whole genome shotgun (WGS) entry which is preliminary data.</text>
</comment>
<gene>
    <name evidence="7" type="ORF">FRX31_030658</name>
</gene>
<reference evidence="7 8" key="1">
    <citation type="submission" date="2020-06" db="EMBL/GenBank/DDBJ databases">
        <title>Transcriptomic and genomic resources for Thalictrum thalictroides and T. hernandezii: Facilitating candidate gene discovery in an emerging model plant lineage.</title>
        <authorList>
            <person name="Arias T."/>
            <person name="Riano-Pachon D.M."/>
            <person name="Di Stilio V.S."/>
        </authorList>
    </citation>
    <scope>NUCLEOTIDE SEQUENCE [LARGE SCALE GENOMIC DNA]</scope>
    <source>
        <strain evidence="8">cv. WT478/WT964</strain>
        <tissue evidence="7">Leaves</tissue>
    </source>
</reference>
<dbReference type="Pfam" id="PF13561">
    <property type="entry name" value="adh_short_C2"/>
    <property type="match status" value="1"/>
</dbReference>
<dbReference type="AlphaFoldDB" id="A0A7J6V4N1"/>
<feature type="transmembrane region" description="Helical" evidence="6">
    <location>
        <begin position="146"/>
        <end position="166"/>
    </location>
</feature>
<dbReference type="GO" id="GO:0120529">
    <property type="term" value="F:secoisolariciresinol dehydrogenase activity"/>
    <property type="evidence" value="ECO:0007669"/>
    <property type="project" value="UniProtKB-EC"/>
</dbReference>
<accession>A0A7J6V4N1</accession>
<dbReference type="GO" id="GO:0009807">
    <property type="term" value="P:lignan biosynthetic process"/>
    <property type="evidence" value="ECO:0007669"/>
    <property type="project" value="UniProtKB-ARBA"/>
</dbReference>
<keyword evidence="6" id="KW-1133">Transmembrane helix</keyword>
<dbReference type="Gene3D" id="3.40.50.720">
    <property type="entry name" value="NAD(P)-binding Rossmann-like Domain"/>
    <property type="match status" value="1"/>
</dbReference>
<organism evidence="7 8">
    <name type="scientific">Thalictrum thalictroides</name>
    <name type="common">Rue-anemone</name>
    <name type="synonym">Anemone thalictroides</name>
    <dbReference type="NCBI Taxonomy" id="46969"/>
    <lineage>
        <taxon>Eukaryota</taxon>
        <taxon>Viridiplantae</taxon>
        <taxon>Streptophyta</taxon>
        <taxon>Embryophyta</taxon>
        <taxon>Tracheophyta</taxon>
        <taxon>Spermatophyta</taxon>
        <taxon>Magnoliopsida</taxon>
        <taxon>Ranunculales</taxon>
        <taxon>Ranunculaceae</taxon>
        <taxon>Thalictroideae</taxon>
        <taxon>Thalictrum</taxon>
    </lineage>
</organism>
<keyword evidence="6" id="KW-0472">Membrane</keyword>
<keyword evidence="6" id="KW-0812">Transmembrane</keyword>
<dbReference type="PANTHER" id="PTHR42898:SF6">
    <property type="entry name" value="NADP-DEPENDENT MANNITOL DEHYDROGENASE"/>
    <property type="match status" value="1"/>
</dbReference>
<feature type="non-terminal residue" evidence="7">
    <location>
        <position position="1"/>
    </location>
</feature>
<protein>
    <recommendedName>
        <fullName evidence="4">Secoisolariciresinol dehydrogenase</fullName>
        <ecNumber evidence="3">1.1.1.331</ecNumber>
    </recommendedName>
</protein>
<dbReference type="PANTHER" id="PTHR42898">
    <property type="entry name" value="TROPINONE REDUCTASE"/>
    <property type="match status" value="1"/>
</dbReference>
<dbReference type="InterPro" id="IPR036291">
    <property type="entry name" value="NAD(P)-bd_dom_sf"/>
</dbReference>
<feature type="compositionally biased region" description="Polar residues" evidence="5">
    <location>
        <begin position="397"/>
        <end position="409"/>
    </location>
</feature>
<evidence type="ECO:0000256" key="6">
    <source>
        <dbReference type="SAM" id="Phobius"/>
    </source>
</evidence>
<evidence type="ECO:0000256" key="5">
    <source>
        <dbReference type="SAM" id="MobiDB-lite"/>
    </source>
</evidence>
<feature type="region of interest" description="Disordered" evidence="5">
    <location>
        <begin position="395"/>
        <end position="414"/>
    </location>
</feature>
<dbReference type="InterPro" id="IPR020904">
    <property type="entry name" value="Sc_DH/Rdtase_CS"/>
</dbReference>
<keyword evidence="2" id="KW-0560">Oxidoreductase</keyword>
<evidence type="ECO:0000256" key="2">
    <source>
        <dbReference type="ARBA" id="ARBA00023002"/>
    </source>
</evidence>
<dbReference type="SUPFAM" id="SSF51735">
    <property type="entry name" value="NAD(P)-binding Rossmann-fold domains"/>
    <property type="match status" value="1"/>
</dbReference>
<dbReference type="OrthoDB" id="417891at2759"/>
<evidence type="ECO:0000313" key="8">
    <source>
        <dbReference type="Proteomes" id="UP000554482"/>
    </source>
</evidence>
<name>A0A7J6V4N1_THATH</name>
<sequence length="507" mass="55456">MEEKKTDKRWSLQGMTALVTGGSKGIGYATVEELAGLGATVHTCARNETELNQALEKWTASGLQVTGSVCDVSVREQREKLMEKVSDIFNGKLNIFVNNVGTAILKPTTEYTAEDYSFVMATNFESCYHLCQLAHPLLKASGQGSIVFISSVAGLSGFLSGTLYAASKGAMNQLTKTLACEWAKDNIRINTIAPGFIRTPLNEEALKIEQYVQAFLSRTPLRRIGDPSEVSSMVAYFCLPAASYITGQQSQFPSTTAVASSSSSPPPMHRTSELPFFDVCYKSASLKSQANEWHVVLDACALGPKDMDTLGLSLIRPDFLICSFYKIFGENSSGFGCLFVKKSNAKVLESSTIARSIGIASLVPLRKTSQILSNSSDTESETKGVVEVVPKDDDLASTRSFSGPMSSQVEDGLNERSLRLTRRELEESEQGETSELAETEVKVERLGSCRFFGIDKNQQQSKMFDQLVSERIVEAPTPSFSTGPSSRQNIWTEDLQLHSMFLIGKEK</sequence>
<dbReference type="InterPro" id="IPR045000">
    <property type="entry name" value="TR"/>
</dbReference>
<keyword evidence="1" id="KW-0521">NADP</keyword>
<dbReference type="InterPro" id="IPR002347">
    <property type="entry name" value="SDR_fam"/>
</dbReference>
<proteinExistence type="predicted"/>
<evidence type="ECO:0000256" key="3">
    <source>
        <dbReference type="ARBA" id="ARBA00066949"/>
    </source>
</evidence>
<evidence type="ECO:0000313" key="7">
    <source>
        <dbReference type="EMBL" id="KAF5179757.1"/>
    </source>
</evidence>
<dbReference type="EC" id="1.1.1.331" evidence="3"/>
<evidence type="ECO:0000256" key="1">
    <source>
        <dbReference type="ARBA" id="ARBA00022857"/>
    </source>
</evidence>